<sequence>MSLEELCSLSRSELESFWADTVRTRLVQLRAVSSHAPRATVHNNADMLYTAQNALEVTISSLHARHCAEIAAMKSALEAISEAYDKEVNYLRGVQRELREQHNHWLPIMCLPPEVLTAIFELLAIADPPGGPRPSRPRKLGWISVSHVCSRWRDIAINCPSLWARLTFSVGAKCLQVMHSLAKSAPLHFSTGNTQVLADIHSTFIAENLHQTKSISVTVNPSQYETFRYLVKPAPLLESLAVKVTGTNMDPSTASRYHSRLFPTDLLGGCAPNLRYCTFDTPECLRWTSPLLVNLVSLEVTQTKMEATPRQHVKLREVKHALQNMKALQRLTLDVALRGLHPPSDGDTVFLPHLDLLSITAPRFAVRRLLEHLTIPPAAQLLLTLDLPFTSCSKKMAALSLAISSCRGPGGSHSTRMDSFYQRAGRAGTQNKWSTFCVEIWDVDGDRCKTSVSLCPRKKDIRPSRGARANVLTSWVTEHLEIMGIGNLGISPADFEASLRAAKRLRILKIYSKTALALLLAVPSSSTLPDDNPPPGPILPMLSTLIISGVGFSGGTAAGQTYGESLALWLTHRAAAGYPLSALDLVTSSVSEQCIEALRKAAPELSIEADGKPKIEESTASEICVDVK</sequence>
<reference evidence="1" key="1">
    <citation type="submission" date="2021-02" db="EMBL/GenBank/DDBJ databases">
        <authorList>
            <consortium name="DOE Joint Genome Institute"/>
            <person name="Ahrendt S."/>
            <person name="Looney B.P."/>
            <person name="Miyauchi S."/>
            <person name="Morin E."/>
            <person name="Drula E."/>
            <person name="Courty P.E."/>
            <person name="Chicoki N."/>
            <person name="Fauchery L."/>
            <person name="Kohler A."/>
            <person name="Kuo A."/>
            <person name="Labutti K."/>
            <person name="Pangilinan J."/>
            <person name="Lipzen A."/>
            <person name="Riley R."/>
            <person name="Andreopoulos W."/>
            <person name="He G."/>
            <person name="Johnson J."/>
            <person name="Barry K.W."/>
            <person name="Grigoriev I.V."/>
            <person name="Nagy L."/>
            <person name="Hibbett D."/>
            <person name="Henrissat B."/>
            <person name="Matheny P.B."/>
            <person name="Labbe J."/>
            <person name="Martin F."/>
        </authorList>
    </citation>
    <scope>NUCLEOTIDE SEQUENCE</scope>
    <source>
        <strain evidence="1">FP105234-sp</strain>
    </source>
</reference>
<keyword evidence="2" id="KW-1185">Reference proteome</keyword>
<dbReference type="Proteomes" id="UP000814033">
    <property type="component" value="Unassembled WGS sequence"/>
</dbReference>
<protein>
    <submittedName>
        <fullName evidence="1">Uncharacterized protein</fullName>
    </submittedName>
</protein>
<accession>A0ACB8R2R1</accession>
<gene>
    <name evidence="1" type="ORF">FA95DRAFT_1613785</name>
</gene>
<organism evidence="1 2">
    <name type="scientific">Auriscalpium vulgare</name>
    <dbReference type="NCBI Taxonomy" id="40419"/>
    <lineage>
        <taxon>Eukaryota</taxon>
        <taxon>Fungi</taxon>
        <taxon>Dikarya</taxon>
        <taxon>Basidiomycota</taxon>
        <taxon>Agaricomycotina</taxon>
        <taxon>Agaricomycetes</taxon>
        <taxon>Russulales</taxon>
        <taxon>Auriscalpiaceae</taxon>
        <taxon>Auriscalpium</taxon>
    </lineage>
</organism>
<comment type="caution">
    <text evidence="1">The sequence shown here is derived from an EMBL/GenBank/DDBJ whole genome shotgun (WGS) entry which is preliminary data.</text>
</comment>
<dbReference type="EMBL" id="MU276663">
    <property type="protein sequence ID" value="KAI0037911.1"/>
    <property type="molecule type" value="Genomic_DNA"/>
</dbReference>
<evidence type="ECO:0000313" key="2">
    <source>
        <dbReference type="Proteomes" id="UP000814033"/>
    </source>
</evidence>
<proteinExistence type="predicted"/>
<evidence type="ECO:0000313" key="1">
    <source>
        <dbReference type="EMBL" id="KAI0037911.1"/>
    </source>
</evidence>
<name>A0ACB8R2R1_9AGAM</name>
<reference evidence="1" key="2">
    <citation type="journal article" date="2022" name="New Phytol.">
        <title>Evolutionary transition to the ectomycorrhizal habit in the genomes of a hyperdiverse lineage of mushroom-forming fungi.</title>
        <authorList>
            <person name="Looney B."/>
            <person name="Miyauchi S."/>
            <person name="Morin E."/>
            <person name="Drula E."/>
            <person name="Courty P.E."/>
            <person name="Kohler A."/>
            <person name="Kuo A."/>
            <person name="LaButti K."/>
            <person name="Pangilinan J."/>
            <person name="Lipzen A."/>
            <person name="Riley R."/>
            <person name="Andreopoulos W."/>
            <person name="He G."/>
            <person name="Johnson J."/>
            <person name="Nolan M."/>
            <person name="Tritt A."/>
            <person name="Barry K.W."/>
            <person name="Grigoriev I.V."/>
            <person name="Nagy L.G."/>
            <person name="Hibbett D."/>
            <person name="Henrissat B."/>
            <person name="Matheny P.B."/>
            <person name="Labbe J."/>
            <person name="Martin F.M."/>
        </authorList>
    </citation>
    <scope>NUCLEOTIDE SEQUENCE</scope>
    <source>
        <strain evidence="1">FP105234-sp</strain>
    </source>
</reference>